<dbReference type="InterPro" id="IPR006118">
    <property type="entry name" value="Recombinase_CS"/>
</dbReference>
<feature type="active site" description="O-(5'-phospho-DNA)-serine intermediate" evidence="4 5">
    <location>
        <position position="9"/>
    </location>
</feature>
<gene>
    <name evidence="7" type="ORF">APB76_20760</name>
</gene>
<evidence type="ECO:0000313" key="7">
    <source>
        <dbReference type="EMBL" id="OAJ92428.1"/>
    </source>
</evidence>
<evidence type="ECO:0000256" key="1">
    <source>
        <dbReference type="ARBA" id="ARBA00022908"/>
    </source>
</evidence>
<accession>A0A177XUW9</accession>
<dbReference type="InterPro" id="IPR006119">
    <property type="entry name" value="Resolv_N"/>
</dbReference>
<evidence type="ECO:0000256" key="3">
    <source>
        <dbReference type="ARBA" id="ARBA00023172"/>
    </source>
</evidence>
<dbReference type="GO" id="GO:0000150">
    <property type="term" value="F:DNA strand exchange activity"/>
    <property type="evidence" value="ECO:0007669"/>
    <property type="project" value="InterPro"/>
</dbReference>
<dbReference type="CDD" id="cd03767">
    <property type="entry name" value="SR_Res_par"/>
    <property type="match status" value="1"/>
</dbReference>
<keyword evidence="2" id="KW-0238">DNA-binding</keyword>
<evidence type="ECO:0000256" key="2">
    <source>
        <dbReference type="ARBA" id="ARBA00023125"/>
    </source>
</evidence>
<evidence type="ECO:0000256" key="4">
    <source>
        <dbReference type="PIRSR" id="PIRSR606118-50"/>
    </source>
</evidence>
<keyword evidence="1" id="KW-0229">DNA integration</keyword>
<organism evidence="7 8">
    <name type="scientific">Vibrio bivalvicida</name>
    <dbReference type="NCBI Taxonomy" id="1276888"/>
    <lineage>
        <taxon>Bacteria</taxon>
        <taxon>Pseudomonadati</taxon>
        <taxon>Pseudomonadota</taxon>
        <taxon>Gammaproteobacteria</taxon>
        <taxon>Vibrionales</taxon>
        <taxon>Vibrionaceae</taxon>
        <taxon>Vibrio</taxon>
        <taxon>Vibrio oreintalis group</taxon>
    </lineage>
</organism>
<feature type="domain" description="Resolvase/invertase-type recombinase catalytic" evidence="6">
    <location>
        <begin position="1"/>
        <end position="147"/>
    </location>
</feature>
<dbReference type="SMART" id="SM00857">
    <property type="entry name" value="Resolvase"/>
    <property type="match status" value="1"/>
</dbReference>
<proteinExistence type="predicted"/>
<dbReference type="RefSeq" id="WP_054962504.1">
    <property type="nucleotide sequence ID" value="NZ_LLEI02000083.1"/>
</dbReference>
<dbReference type="GO" id="GO:0003677">
    <property type="term" value="F:DNA binding"/>
    <property type="evidence" value="ECO:0007669"/>
    <property type="project" value="UniProtKB-KW"/>
</dbReference>
<dbReference type="Pfam" id="PF00239">
    <property type="entry name" value="Resolvase"/>
    <property type="match status" value="1"/>
</dbReference>
<sequence length="210" mass="23843">MIKAYLRASTEEQDASRATDYLTAFAKQHNVEISEFYIENESGAKLDRLELFRLIDSCNEDDTLLVEQVDRLSRLESSDWKKLKRIIEDKRIKIVSVDLPTSYAALQKSESGLVNEVLNAVNTMLLDVLATMARKDYEDRRRRQAEGIERNKHKFIGKQQSDKTVAKCKQAIDLLASSDKLTKQQAAKAVGVGVATLYRYIKAVDEAVQI</sequence>
<protein>
    <recommendedName>
        <fullName evidence="6">Resolvase/invertase-type recombinase catalytic domain-containing protein</fullName>
    </recommendedName>
</protein>
<evidence type="ECO:0000313" key="8">
    <source>
        <dbReference type="Proteomes" id="UP000078406"/>
    </source>
</evidence>
<evidence type="ECO:0000256" key="5">
    <source>
        <dbReference type="PROSITE-ProRule" id="PRU10137"/>
    </source>
</evidence>
<dbReference type="InterPro" id="IPR036162">
    <property type="entry name" value="Resolvase-like_N_sf"/>
</dbReference>
<dbReference type="PROSITE" id="PS00397">
    <property type="entry name" value="RECOMBINASES_1"/>
    <property type="match status" value="1"/>
</dbReference>
<dbReference type="AlphaFoldDB" id="A0A177XUW9"/>
<dbReference type="EMBL" id="LLEI02000083">
    <property type="protein sequence ID" value="OAJ92428.1"/>
    <property type="molecule type" value="Genomic_DNA"/>
</dbReference>
<dbReference type="Gene3D" id="3.40.50.1390">
    <property type="entry name" value="Resolvase, N-terminal catalytic domain"/>
    <property type="match status" value="1"/>
</dbReference>
<dbReference type="SUPFAM" id="SSF53041">
    <property type="entry name" value="Resolvase-like"/>
    <property type="match status" value="1"/>
</dbReference>
<dbReference type="PROSITE" id="PS51736">
    <property type="entry name" value="RECOMBINASES_3"/>
    <property type="match status" value="1"/>
</dbReference>
<dbReference type="GO" id="GO:0015074">
    <property type="term" value="P:DNA integration"/>
    <property type="evidence" value="ECO:0007669"/>
    <property type="project" value="UniProtKB-KW"/>
</dbReference>
<comment type="caution">
    <text evidence="7">The sequence shown here is derived from an EMBL/GenBank/DDBJ whole genome shotgun (WGS) entry which is preliminary data.</text>
</comment>
<dbReference type="Proteomes" id="UP000078406">
    <property type="component" value="Unassembled WGS sequence"/>
</dbReference>
<evidence type="ECO:0000259" key="6">
    <source>
        <dbReference type="PROSITE" id="PS51736"/>
    </source>
</evidence>
<reference evidence="7 8" key="1">
    <citation type="journal article" date="2016" name="Syst. Appl. Microbiol.">
        <title>Vibrio bivalvicida sp. nov., a novel larval pathogen for bivalve molluscs reared in a hatchery.</title>
        <authorList>
            <person name="Dubert J."/>
            <person name="Romalde J.L."/>
            <person name="Prado S."/>
            <person name="Barja J.L."/>
        </authorList>
    </citation>
    <scope>NUCLEOTIDE SEQUENCE [LARGE SCALE GENOMIC DNA]</scope>
    <source>
        <strain evidence="7 8">605</strain>
    </source>
</reference>
<keyword evidence="3" id="KW-0233">DNA recombination</keyword>
<dbReference type="InterPro" id="IPR050639">
    <property type="entry name" value="SSR_resolvase"/>
</dbReference>
<dbReference type="Gene3D" id="1.10.10.60">
    <property type="entry name" value="Homeodomain-like"/>
    <property type="match status" value="1"/>
</dbReference>
<dbReference type="PANTHER" id="PTHR30461">
    <property type="entry name" value="DNA-INVERTASE FROM LAMBDOID PROPHAGE"/>
    <property type="match status" value="1"/>
</dbReference>
<name>A0A177XUW9_9VIBR</name>
<dbReference type="PANTHER" id="PTHR30461:SF25">
    <property type="entry name" value="RESOLVASE-RELATED"/>
    <property type="match status" value="1"/>
</dbReference>